<comment type="similarity">
    <text evidence="2">Belongs to the CD99 family.</text>
</comment>
<dbReference type="AlphaFoldDB" id="A0AAD1T4Q1"/>
<evidence type="ECO:0000256" key="3">
    <source>
        <dbReference type="ARBA" id="ARBA00022475"/>
    </source>
</evidence>
<feature type="compositionally biased region" description="Basic and acidic residues" evidence="12">
    <location>
        <begin position="133"/>
        <end position="152"/>
    </location>
</feature>
<gene>
    <name evidence="15" type="ORF">PECUL_23A044283</name>
</gene>
<feature type="compositionally biased region" description="Gly residues" evidence="12">
    <location>
        <begin position="181"/>
        <end position="202"/>
    </location>
</feature>
<name>A0AAD1T4Q1_PELCU</name>
<keyword evidence="8 13" id="KW-1133">Transmembrane helix</keyword>
<evidence type="ECO:0000313" key="15">
    <source>
        <dbReference type="EMBL" id="CAH2315059.1"/>
    </source>
</evidence>
<feature type="region of interest" description="Disordered" evidence="12">
    <location>
        <begin position="41"/>
        <end position="207"/>
    </location>
</feature>
<sequence length="282" mass="29399">MMAARASPLLLSLALLTVCWKVYGGDFDDFDLEDALDMATEKRKPPKIPAHKPGDDFDLSDFFDTPSKPTAKPPRPPPKKPGDLDLSDFFDTPSKPTAKPARPTIKPPPKKPDIPKNPGKKPDSGGFDLADALDEKNDPKGSGTKIKEKDKPAGGSDFSDSDLEDIVGGGGYSPDKKKGGHGGGGGGSNGYSGAGGDSGSGGSAEPVTIAGVASGLAMALLGAVVSYISYQQKKFCFSIQESLNAEYVKGEQAEGVVCEEPLVKYSVEEQTAAPPTQDPSKV</sequence>
<keyword evidence="4 13" id="KW-0812">Transmembrane</keyword>
<feature type="compositionally biased region" description="Low complexity" evidence="12">
    <location>
        <begin position="95"/>
        <end position="104"/>
    </location>
</feature>
<evidence type="ECO:0000256" key="4">
    <source>
        <dbReference type="ARBA" id="ARBA00022692"/>
    </source>
</evidence>
<keyword evidence="3" id="KW-1003">Cell membrane</keyword>
<evidence type="ECO:0000256" key="12">
    <source>
        <dbReference type="SAM" id="MobiDB-lite"/>
    </source>
</evidence>
<comment type="subcellular location">
    <subcellularLocation>
        <location evidence="1">Cell junction</location>
    </subcellularLocation>
    <subcellularLocation>
        <location evidence="10">Cell membrane</location>
        <topology evidence="10">Single-pass type I membrane protein</topology>
        <orientation evidence="10">Extracellular side</orientation>
    </subcellularLocation>
</comment>
<protein>
    <recommendedName>
        <fullName evidence="11">CD99 antigen-like protein 2</fullName>
    </recommendedName>
</protein>
<organism evidence="15 16">
    <name type="scientific">Pelobates cultripes</name>
    <name type="common">Western spadefoot toad</name>
    <dbReference type="NCBI Taxonomy" id="61616"/>
    <lineage>
        <taxon>Eukaryota</taxon>
        <taxon>Metazoa</taxon>
        <taxon>Chordata</taxon>
        <taxon>Craniata</taxon>
        <taxon>Vertebrata</taxon>
        <taxon>Euteleostomi</taxon>
        <taxon>Amphibia</taxon>
        <taxon>Batrachia</taxon>
        <taxon>Anura</taxon>
        <taxon>Pelobatoidea</taxon>
        <taxon>Pelobatidae</taxon>
        <taxon>Pelobates</taxon>
    </lineage>
</organism>
<feature type="chain" id="PRO_5042117912" description="CD99 antigen-like protein 2" evidence="14">
    <location>
        <begin position="25"/>
        <end position="282"/>
    </location>
</feature>
<dbReference type="Pfam" id="PF12301">
    <property type="entry name" value="CD99L2"/>
    <property type="match status" value="1"/>
</dbReference>
<dbReference type="InterPro" id="IPR022078">
    <property type="entry name" value="CD99L2"/>
</dbReference>
<evidence type="ECO:0000256" key="14">
    <source>
        <dbReference type="SAM" id="SignalP"/>
    </source>
</evidence>
<accession>A0AAD1T4Q1</accession>
<keyword evidence="9 13" id="KW-0472">Membrane</keyword>
<evidence type="ECO:0000256" key="8">
    <source>
        <dbReference type="ARBA" id="ARBA00022989"/>
    </source>
</evidence>
<feature type="transmembrane region" description="Helical" evidence="13">
    <location>
        <begin position="207"/>
        <end position="230"/>
    </location>
</feature>
<keyword evidence="5 14" id="KW-0732">Signal</keyword>
<evidence type="ECO:0000256" key="5">
    <source>
        <dbReference type="ARBA" id="ARBA00022729"/>
    </source>
</evidence>
<evidence type="ECO:0000256" key="1">
    <source>
        <dbReference type="ARBA" id="ARBA00004282"/>
    </source>
</evidence>
<evidence type="ECO:0000313" key="16">
    <source>
        <dbReference type="Proteomes" id="UP001295444"/>
    </source>
</evidence>
<keyword evidence="16" id="KW-1185">Reference proteome</keyword>
<reference evidence="15" key="1">
    <citation type="submission" date="2022-03" db="EMBL/GenBank/DDBJ databases">
        <authorList>
            <person name="Alioto T."/>
            <person name="Alioto T."/>
            <person name="Gomez Garrido J."/>
        </authorList>
    </citation>
    <scope>NUCLEOTIDE SEQUENCE</scope>
</reference>
<evidence type="ECO:0000256" key="7">
    <source>
        <dbReference type="ARBA" id="ARBA00022949"/>
    </source>
</evidence>
<dbReference type="PANTHER" id="PTHR15076:SF12">
    <property type="entry name" value="CD99 ANTIGEN-LIKE PROTEIN 2"/>
    <property type="match status" value="1"/>
</dbReference>
<feature type="signal peptide" evidence="14">
    <location>
        <begin position="1"/>
        <end position="24"/>
    </location>
</feature>
<keyword evidence="6" id="KW-0130">Cell adhesion</keyword>
<evidence type="ECO:0000256" key="13">
    <source>
        <dbReference type="SAM" id="Phobius"/>
    </source>
</evidence>
<dbReference type="PANTHER" id="PTHR15076">
    <property type="entry name" value="CD99/MIC2 PROTEIN RELATED"/>
    <property type="match status" value="1"/>
</dbReference>
<evidence type="ECO:0000256" key="10">
    <source>
        <dbReference type="ARBA" id="ARBA00037814"/>
    </source>
</evidence>
<dbReference type="EMBL" id="OW240920">
    <property type="protein sequence ID" value="CAH2315059.1"/>
    <property type="molecule type" value="Genomic_DNA"/>
</dbReference>
<evidence type="ECO:0000256" key="9">
    <source>
        <dbReference type="ARBA" id="ARBA00023136"/>
    </source>
</evidence>
<evidence type="ECO:0000256" key="11">
    <source>
        <dbReference type="ARBA" id="ARBA00040427"/>
    </source>
</evidence>
<evidence type="ECO:0000256" key="6">
    <source>
        <dbReference type="ARBA" id="ARBA00022889"/>
    </source>
</evidence>
<dbReference type="GO" id="GO:0016020">
    <property type="term" value="C:membrane"/>
    <property type="evidence" value="ECO:0007669"/>
    <property type="project" value="UniProtKB-SubCell"/>
</dbReference>
<evidence type="ECO:0000256" key="2">
    <source>
        <dbReference type="ARBA" id="ARBA00008763"/>
    </source>
</evidence>
<keyword evidence="7" id="KW-0965">Cell junction</keyword>
<proteinExistence type="inferred from homology"/>
<dbReference type="Proteomes" id="UP001295444">
    <property type="component" value="Chromosome 09"/>
</dbReference>